<dbReference type="EMBL" id="JAUEPS010000008">
    <property type="protein sequence ID" value="KAK0463032.1"/>
    <property type="molecule type" value="Genomic_DNA"/>
</dbReference>
<proteinExistence type="predicted"/>
<organism evidence="1 2">
    <name type="scientific">Armillaria tabescens</name>
    <name type="common">Ringless honey mushroom</name>
    <name type="synonym">Agaricus tabescens</name>
    <dbReference type="NCBI Taxonomy" id="1929756"/>
    <lineage>
        <taxon>Eukaryota</taxon>
        <taxon>Fungi</taxon>
        <taxon>Dikarya</taxon>
        <taxon>Basidiomycota</taxon>
        <taxon>Agaricomycotina</taxon>
        <taxon>Agaricomycetes</taxon>
        <taxon>Agaricomycetidae</taxon>
        <taxon>Agaricales</taxon>
        <taxon>Marasmiineae</taxon>
        <taxon>Physalacriaceae</taxon>
        <taxon>Desarmillaria</taxon>
    </lineage>
</organism>
<sequence length="389" mass="43127">MSSSNFGTFARSKTRKFPPQAIDEILSFVHDLDTLKSCTLVCRDWESTAQLYLFSVVHVGGHPPPRRHNPYDIPHPLIPLNELHTFRLQGFIRELRILQSPGNAFLQQLQVILDNGDFRRLKTVMLDQTSLTMTGATMAQVQKLLLSNIRFSGPNGLLALDLSRFSSLEDLLFEGITFLPSTLGPPVNTPPPLQLKTLVIQSCANDVYATLIDTLLLDQSPVNIKHLSRFDNHDNQLIYIADPLDPNARIPCPDTLSMASRAVGHLLKENNVVQHIGLHNVPGQTELLTPTFLCGLRSLVVPMKTLQLKESLQNLCNLLTESKPSASGPLTLILKYPYFTADILRCGHEWIFLDNLAGSHVVKLGGFYGVSGRCFFGGGDLASRWAATI</sequence>
<reference evidence="1" key="1">
    <citation type="submission" date="2023-06" db="EMBL/GenBank/DDBJ databases">
        <authorList>
            <consortium name="Lawrence Berkeley National Laboratory"/>
            <person name="Ahrendt S."/>
            <person name="Sahu N."/>
            <person name="Indic B."/>
            <person name="Wong-Bajracharya J."/>
            <person name="Merenyi Z."/>
            <person name="Ke H.-M."/>
            <person name="Monk M."/>
            <person name="Kocsube S."/>
            <person name="Drula E."/>
            <person name="Lipzen A."/>
            <person name="Balint B."/>
            <person name="Henrissat B."/>
            <person name="Andreopoulos B."/>
            <person name="Martin F.M."/>
            <person name="Harder C.B."/>
            <person name="Rigling D."/>
            <person name="Ford K.L."/>
            <person name="Foster G.D."/>
            <person name="Pangilinan J."/>
            <person name="Papanicolaou A."/>
            <person name="Barry K."/>
            <person name="LaButti K."/>
            <person name="Viragh M."/>
            <person name="Koriabine M."/>
            <person name="Yan M."/>
            <person name="Riley R."/>
            <person name="Champramary S."/>
            <person name="Plett K.L."/>
            <person name="Tsai I.J."/>
            <person name="Slot J."/>
            <person name="Sipos G."/>
            <person name="Plett J."/>
            <person name="Nagy L.G."/>
            <person name="Grigoriev I.V."/>
        </authorList>
    </citation>
    <scope>NUCLEOTIDE SEQUENCE</scope>
    <source>
        <strain evidence="1">CCBAS 213</strain>
    </source>
</reference>
<evidence type="ECO:0000313" key="1">
    <source>
        <dbReference type="EMBL" id="KAK0463032.1"/>
    </source>
</evidence>
<keyword evidence="2" id="KW-1185">Reference proteome</keyword>
<dbReference type="AlphaFoldDB" id="A0AA39TL78"/>
<protein>
    <recommendedName>
        <fullName evidence="3">F-box domain-containing protein</fullName>
    </recommendedName>
</protein>
<name>A0AA39TL78_ARMTA</name>
<evidence type="ECO:0000313" key="2">
    <source>
        <dbReference type="Proteomes" id="UP001175211"/>
    </source>
</evidence>
<comment type="caution">
    <text evidence="1">The sequence shown here is derived from an EMBL/GenBank/DDBJ whole genome shotgun (WGS) entry which is preliminary data.</text>
</comment>
<accession>A0AA39TL78</accession>
<dbReference type="GeneID" id="85349646"/>
<dbReference type="RefSeq" id="XP_060334498.1">
    <property type="nucleotide sequence ID" value="XM_060466098.1"/>
</dbReference>
<evidence type="ECO:0008006" key="3">
    <source>
        <dbReference type="Google" id="ProtNLM"/>
    </source>
</evidence>
<gene>
    <name evidence="1" type="ORF">EV420DRAFT_1151186</name>
</gene>
<dbReference type="Proteomes" id="UP001175211">
    <property type="component" value="Unassembled WGS sequence"/>
</dbReference>